<dbReference type="Gene3D" id="3.30.420.10">
    <property type="entry name" value="Ribonuclease H-like superfamily/Ribonuclease H"/>
    <property type="match status" value="1"/>
</dbReference>
<protein>
    <recommendedName>
        <fullName evidence="3">Gag-pol polyprotein</fullName>
    </recommendedName>
</protein>
<evidence type="ECO:0000313" key="1">
    <source>
        <dbReference type="EMBL" id="GAA0168042.1"/>
    </source>
</evidence>
<dbReference type="InterPro" id="IPR012337">
    <property type="entry name" value="RNaseH-like_sf"/>
</dbReference>
<comment type="caution">
    <text evidence="1">The sequence shown here is derived from an EMBL/GenBank/DDBJ whole genome shotgun (WGS) entry which is preliminary data.</text>
</comment>
<proteinExistence type="predicted"/>
<accession>A0AAV3R121</accession>
<dbReference type="PANTHER" id="PTHR42648:SF21">
    <property type="entry name" value="CYSTEINE-RICH RLK (RECEPTOR-LIKE PROTEIN KINASE) 8"/>
    <property type="match status" value="1"/>
</dbReference>
<dbReference type="AlphaFoldDB" id="A0AAV3R121"/>
<sequence>MLICGIKSWDTQIIGTFNNSYKEDVRGLPILEIKDRVCGECQVGKHTKGCHQKLQQMVTTRVLELMLLDLMGPMQVERNGGKKYVYVCVDDFSRYTWVEFIREKSDTFEVFKKVIIQLQKEKE</sequence>
<evidence type="ECO:0008006" key="3">
    <source>
        <dbReference type="Google" id="ProtNLM"/>
    </source>
</evidence>
<gene>
    <name evidence="1" type="ORF">LIER_22852</name>
</gene>
<keyword evidence="2" id="KW-1185">Reference proteome</keyword>
<organism evidence="1 2">
    <name type="scientific">Lithospermum erythrorhizon</name>
    <name type="common">Purple gromwell</name>
    <name type="synonym">Lithospermum officinale var. erythrorhizon</name>
    <dbReference type="NCBI Taxonomy" id="34254"/>
    <lineage>
        <taxon>Eukaryota</taxon>
        <taxon>Viridiplantae</taxon>
        <taxon>Streptophyta</taxon>
        <taxon>Embryophyta</taxon>
        <taxon>Tracheophyta</taxon>
        <taxon>Spermatophyta</taxon>
        <taxon>Magnoliopsida</taxon>
        <taxon>eudicotyledons</taxon>
        <taxon>Gunneridae</taxon>
        <taxon>Pentapetalae</taxon>
        <taxon>asterids</taxon>
        <taxon>lamiids</taxon>
        <taxon>Boraginales</taxon>
        <taxon>Boraginaceae</taxon>
        <taxon>Boraginoideae</taxon>
        <taxon>Lithospermeae</taxon>
        <taxon>Lithospermum</taxon>
    </lineage>
</organism>
<dbReference type="EMBL" id="BAABME010006323">
    <property type="protein sequence ID" value="GAA0168042.1"/>
    <property type="molecule type" value="Genomic_DNA"/>
</dbReference>
<evidence type="ECO:0000313" key="2">
    <source>
        <dbReference type="Proteomes" id="UP001454036"/>
    </source>
</evidence>
<name>A0AAV3R121_LITER</name>
<dbReference type="Proteomes" id="UP001454036">
    <property type="component" value="Unassembled WGS sequence"/>
</dbReference>
<dbReference type="InterPro" id="IPR039537">
    <property type="entry name" value="Retrotran_Ty1/copia-like"/>
</dbReference>
<dbReference type="GO" id="GO:0003676">
    <property type="term" value="F:nucleic acid binding"/>
    <property type="evidence" value="ECO:0007669"/>
    <property type="project" value="InterPro"/>
</dbReference>
<reference evidence="1 2" key="1">
    <citation type="submission" date="2024-01" db="EMBL/GenBank/DDBJ databases">
        <title>The complete chloroplast genome sequence of Lithospermum erythrorhizon: insights into the phylogenetic relationship among Boraginaceae species and the maternal lineages of purple gromwells.</title>
        <authorList>
            <person name="Okada T."/>
            <person name="Watanabe K."/>
        </authorList>
    </citation>
    <scope>NUCLEOTIDE SEQUENCE [LARGE SCALE GENOMIC DNA]</scope>
</reference>
<dbReference type="InterPro" id="IPR036397">
    <property type="entry name" value="RNaseH_sf"/>
</dbReference>
<dbReference type="PANTHER" id="PTHR42648">
    <property type="entry name" value="TRANSPOSASE, PUTATIVE-RELATED"/>
    <property type="match status" value="1"/>
</dbReference>
<dbReference type="SUPFAM" id="SSF53098">
    <property type="entry name" value="Ribonuclease H-like"/>
    <property type="match status" value="1"/>
</dbReference>